<dbReference type="VEuPathDB" id="FungiDB:P175DRAFT_021287"/>
<evidence type="ECO:0000256" key="1">
    <source>
        <dbReference type="SAM" id="Phobius"/>
    </source>
</evidence>
<dbReference type="RefSeq" id="XP_040755534.1">
    <property type="nucleotide sequence ID" value="XM_040892600.1"/>
</dbReference>
<dbReference type="EMBL" id="MSFN02000001">
    <property type="protein sequence ID" value="PTU24142.1"/>
    <property type="molecule type" value="Genomic_DNA"/>
</dbReference>
<feature type="transmembrane region" description="Helical" evidence="1">
    <location>
        <begin position="64"/>
        <end position="85"/>
    </location>
</feature>
<gene>
    <name evidence="2" type="ORF">P175DRAFT_021287</name>
</gene>
<dbReference type="GeneID" id="63809482"/>
<proteinExistence type="predicted"/>
<organism evidence="2 3">
    <name type="scientific">Aspergillus ochraceoroseus IBT 24754</name>
    <dbReference type="NCBI Taxonomy" id="1392256"/>
    <lineage>
        <taxon>Eukaryota</taxon>
        <taxon>Fungi</taxon>
        <taxon>Dikarya</taxon>
        <taxon>Ascomycota</taxon>
        <taxon>Pezizomycotina</taxon>
        <taxon>Eurotiomycetes</taxon>
        <taxon>Eurotiomycetidae</taxon>
        <taxon>Eurotiales</taxon>
        <taxon>Aspergillaceae</taxon>
        <taxon>Aspergillus</taxon>
        <taxon>Aspergillus subgen. Nidulantes</taxon>
    </lineage>
</organism>
<evidence type="ECO:0000313" key="3">
    <source>
        <dbReference type="Proteomes" id="UP000244073"/>
    </source>
</evidence>
<name>A0A2T5M6I7_9EURO</name>
<keyword evidence="1" id="KW-0812">Transmembrane</keyword>
<protein>
    <submittedName>
        <fullName evidence="2">Uncharacterized protein</fullName>
    </submittedName>
</protein>
<reference evidence="2 3" key="1">
    <citation type="journal article" date="2018" name="Proc. Natl. Acad. Sci. U.S.A.">
        <title>Linking secondary metabolites to gene clusters through genome sequencing of six diverse Aspergillus species.</title>
        <authorList>
            <person name="Kaerboelling I."/>
            <person name="Vesth T.C."/>
            <person name="Frisvad J.C."/>
            <person name="Nybo J.L."/>
            <person name="Theobald S."/>
            <person name="Kuo A."/>
            <person name="Bowyer P."/>
            <person name="Matsuda Y."/>
            <person name="Mondo S."/>
            <person name="Lyhne E.K."/>
            <person name="Kogle M.E."/>
            <person name="Clum A."/>
            <person name="Lipzen A."/>
            <person name="Salamov A."/>
            <person name="Ngan C.Y."/>
            <person name="Daum C."/>
            <person name="Chiniquy J."/>
            <person name="Barry K."/>
            <person name="LaButti K."/>
            <person name="Haridas S."/>
            <person name="Simmons B.A."/>
            <person name="Magnuson J.K."/>
            <person name="Mortensen U.H."/>
            <person name="Larsen T.O."/>
            <person name="Grigoriev I.V."/>
            <person name="Baker S.E."/>
            <person name="Andersen M.R."/>
        </authorList>
    </citation>
    <scope>NUCLEOTIDE SEQUENCE [LARGE SCALE GENOMIC DNA]</scope>
    <source>
        <strain evidence="2 3">IBT 24754</strain>
    </source>
</reference>
<feature type="transmembrane region" description="Helical" evidence="1">
    <location>
        <begin position="6"/>
        <end position="24"/>
    </location>
</feature>
<keyword evidence="1" id="KW-0472">Membrane</keyword>
<accession>A0A2T5M6I7</accession>
<evidence type="ECO:0000313" key="2">
    <source>
        <dbReference type="EMBL" id="PTU24142.1"/>
    </source>
</evidence>
<keyword evidence="1" id="KW-1133">Transmembrane helix</keyword>
<dbReference type="Proteomes" id="UP000244073">
    <property type="component" value="Unassembled WGS sequence"/>
</dbReference>
<dbReference type="AlphaFoldDB" id="A0A2T5M6I7"/>
<feature type="transmembrane region" description="Helical" evidence="1">
    <location>
        <begin position="31"/>
        <end position="52"/>
    </location>
</feature>
<comment type="caution">
    <text evidence="2">The sequence shown here is derived from an EMBL/GenBank/DDBJ whole genome shotgun (WGS) entry which is preliminary data.</text>
</comment>
<sequence>MHDGVVSSSFFSSLLFSFLTLEPLMDLEVDWFCLSFVYLVYSLLFSSFHILLSPFSSLLCSPCLLLPYFDVICLAIPVCFCHFCAGHMYNLAYSPIAASYPLCIVSSLSLYLSPVHNTAFLLLR</sequence>
<feature type="transmembrane region" description="Helical" evidence="1">
    <location>
        <begin position="92"/>
        <end position="112"/>
    </location>
</feature>